<reference evidence="1 2" key="1">
    <citation type="submission" date="2015-09" db="EMBL/GenBank/DDBJ databases">
        <title>Draft genome sequence of Kouleothrix aurantiaca JCM 19913.</title>
        <authorList>
            <person name="Hemp J."/>
        </authorList>
    </citation>
    <scope>NUCLEOTIDE SEQUENCE [LARGE SCALE GENOMIC DNA]</scope>
    <source>
        <strain evidence="1 2">COM-B</strain>
    </source>
</reference>
<dbReference type="AlphaFoldDB" id="A0A0N8PT25"/>
<proteinExistence type="predicted"/>
<gene>
    <name evidence="1" type="ORF">SE17_04395</name>
</gene>
<dbReference type="EMBL" id="LJCR01000072">
    <property type="protein sequence ID" value="KPV54341.1"/>
    <property type="molecule type" value="Genomic_DNA"/>
</dbReference>
<comment type="caution">
    <text evidence="1">The sequence shown here is derived from an EMBL/GenBank/DDBJ whole genome shotgun (WGS) entry which is preliminary data.</text>
</comment>
<evidence type="ECO:0000313" key="2">
    <source>
        <dbReference type="Proteomes" id="UP000050509"/>
    </source>
</evidence>
<sequence>MISTYDATAPHLRIRIPARTQIHHLNTGALYHYQSDVERDAQLVHVRAVLRPMFHFRDTGGLGEVPLEAAVVVGAVALTVAAGVVCAVGDEPSEAITASEPLVVDARLIARRAGDAWAAWYTFTGPDGRLWSVAYDQAALRSAPSE</sequence>
<name>A0A0N8PT25_9CHLR</name>
<protein>
    <submittedName>
        <fullName evidence="1">Uncharacterized protein</fullName>
    </submittedName>
</protein>
<organism evidence="1 2">
    <name type="scientific">Kouleothrix aurantiaca</name>
    <dbReference type="NCBI Taxonomy" id="186479"/>
    <lineage>
        <taxon>Bacteria</taxon>
        <taxon>Bacillati</taxon>
        <taxon>Chloroflexota</taxon>
        <taxon>Chloroflexia</taxon>
        <taxon>Chloroflexales</taxon>
        <taxon>Roseiflexineae</taxon>
        <taxon>Roseiflexaceae</taxon>
        <taxon>Kouleothrix</taxon>
    </lineage>
</organism>
<dbReference type="Proteomes" id="UP000050509">
    <property type="component" value="Unassembled WGS sequence"/>
</dbReference>
<evidence type="ECO:0000313" key="1">
    <source>
        <dbReference type="EMBL" id="KPV54341.1"/>
    </source>
</evidence>
<keyword evidence="2" id="KW-1185">Reference proteome</keyword>
<accession>A0A0N8PT25</accession>